<dbReference type="Proteomes" id="UP001289615">
    <property type="component" value="Unassembled WGS sequence"/>
</dbReference>
<sequence>MIEVKLKKIIDERGISQKQLAEMTSIRPNAISEIVNNQRSTINREQLAIICKALEITDMNEILELK</sequence>
<protein>
    <submittedName>
        <fullName evidence="2">Helix-turn-helix transcriptional regulator</fullName>
    </submittedName>
</protein>
<dbReference type="InterPro" id="IPR010982">
    <property type="entry name" value="Lambda_DNA-bd_dom_sf"/>
</dbReference>
<reference evidence="2 3" key="1">
    <citation type="submission" date="2023-12" db="EMBL/GenBank/DDBJ databases">
        <title>Genome comparison identifies genes involved in endophytic behavior of Lysinibacillus irui and provides insights into its role as a plant-growth promoting bacterium.</title>
        <authorList>
            <person name="Hilario S."/>
            <person name="Matos I."/>
            <person name="Goncalves M.F.M."/>
            <person name="Pardo C.A."/>
            <person name="Santos M.J."/>
        </authorList>
    </citation>
    <scope>NUCLEOTIDE SEQUENCE [LARGE SCALE GENOMIC DNA]</scope>
    <source>
        <strain evidence="2 3">B3</strain>
    </source>
</reference>
<dbReference type="EMBL" id="JAXUIA010000001">
    <property type="protein sequence ID" value="MEA0975272.1"/>
    <property type="molecule type" value="Genomic_DNA"/>
</dbReference>
<evidence type="ECO:0000259" key="1">
    <source>
        <dbReference type="PROSITE" id="PS50943"/>
    </source>
</evidence>
<feature type="domain" description="HTH cro/C1-type" evidence="1">
    <location>
        <begin position="6"/>
        <end position="62"/>
    </location>
</feature>
<dbReference type="InterPro" id="IPR001387">
    <property type="entry name" value="Cro/C1-type_HTH"/>
</dbReference>
<dbReference type="SUPFAM" id="SSF47413">
    <property type="entry name" value="lambda repressor-like DNA-binding domains"/>
    <property type="match status" value="1"/>
</dbReference>
<dbReference type="Gene3D" id="1.10.260.40">
    <property type="entry name" value="lambda repressor-like DNA-binding domains"/>
    <property type="match status" value="1"/>
</dbReference>
<evidence type="ECO:0000313" key="3">
    <source>
        <dbReference type="Proteomes" id="UP001289615"/>
    </source>
</evidence>
<evidence type="ECO:0000313" key="2">
    <source>
        <dbReference type="EMBL" id="MEA0975272.1"/>
    </source>
</evidence>
<gene>
    <name evidence="2" type="ORF">U6C28_03090</name>
</gene>
<comment type="caution">
    <text evidence="2">The sequence shown here is derived from an EMBL/GenBank/DDBJ whole genome shotgun (WGS) entry which is preliminary data.</text>
</comment>
<proteinExistence type="predicted"/>
<dbReference type="SMART" id="SM00530">
    <property type="entry name" value="HTH_XRE"/>
    <property type="match status" value="1"/>
</dbReference>
<dbReference type="Pfam" id="PF13443">
    <property type="entry name" value="HTH_26"/>
    <property type="match status" value="1"/>
</dbReference>
<keyword evidence="3" id="KW-1185">Reference proteome</keyword>
<name>A0ABU5NGV3_9BACI</name>
<dbReference type="RefSeq" id="WP_322611195.1">
    <property type="nucleotide sequence ID" value="NZ_JAXLNX010000007.1"/>
</dbReference>
<accession>A0ABU5NGV3</accession>
<dbReference type="PROSITE" id="PS50943">
    <property type="entry name" value="HTH_CROC1"/>
    <property type="match status" value="1"/>
</dbReference>
<dbReference type="CDD" id="cd00093">
    <property type="entry name" value="HTH_XRE"/>
    <property type="match status" value="1"/>
</dbReference>
<organism evidence="2 3">
    <name type="scientific">Lysinibacillus irui</name>
    <dbReference type="NCBI Taxonomy" id="2998077"/>
    <lineage>
        <taxon>Bacteria</taxon>
        <taxon>Bacillati</taxon>
        <taxon>Bacillota</taxon>
        <taxon>Bacilli</taxon>
        <taxon>Bacillales</taxon>
        <taxon>Bacillaceae</taxon>
        <taxon>Lysinibacillus</taxon>
    </lineage>
</organism>